<proteinExistence type="predicted"/>
<reference evidence="2" key="1">
    <citation type="submission" date="2017-05" db="EMBL/GenBank/DDBJ databases">
        <title>Physiological properties and genetic analysis related to exopolysaccharide production of fresh-water unicellular cyanobacterium Aphanothece sacrum, Suizenji Nori, that has been cultured as a food source in Japan.</title>
        <authorList>
            <person name="Kanesaki Y."/>
            <person name="Yoshikawa S."/>
            <person name="Ohki K."/>
        </authorList>
    </citation>
    <scope>NUCLEOTIDE SEQUENCE [LARGE SCALE GENOMIC DNA]</scope>
    <source>
        <strain evidence="2">FPU1</strain>
    </source>
</reference>
<dbReference type="Proteomes" id="UP000287247">
    <property type="component" value="Unassembled WGS sequence"/>
</dbReference>
<sequence length="269" mass="31875">MSKSQSYSEIPIDVLIPVIKKDLSTLPLVIESLKYVSHLIKDIIIVAPDEREIKNLAFEKKCKFVDENTVLTIQKKDINYIVNGRDRSGWIFQQLIKLNGEKLGNCEHYLVVDADTIFLRPQSFIHRDKVVFNCADKYRLEYFKTLQKLLGYKNHDFLPLSFISHHILFEKGKLLDFKNAIELYHKKPWFLAIIDCLDKKEWCSFSEYESYGHFCYINYSNYCDLEYWFNYNSLERNSDSLENLYSKLSPKYKSVSFQHYIVNRAKKAV</sequence>
<comment type="caution">
    <text evidence="1">The sequence shown here is derived from an EMBL/GenBank/DDBJ whole genome shotgun (WGS) entry which is preliminary data.</text>
</comment>
<name>A0A401IE65_APHSA</name>
<dbReference type="InterPro" id="IPR045499">
    <property type="entry name" value="DUF6492"/>
</dbReference>
<dbReference type="AlphaFoldDB" id="A0A401IE65"/>
<gene>
    <name evidence="1" type="ORF">AsFPU1_0922</name>
</gene>
<evidence type="ECO:0000313" key="2">
    <source>
        <dbReference type="Proteomes" id="UP000287247"/>
    </source>
</evidence>
<dbReference type="EMBL" id="BDQK01000003">
    <property type="protein sequence ID" value="GBF79526.1"/>
    <property type="molecule type" value="Genomic_DNA"/>
</dbReference>
<keyword evidence="2" id="KW-1185">Reference proteome</keyword>
<protein>
    <submittedName>
        <fullName evidence="1">Uncharacterized protein</fullName>
    </submittedName>
</protein>
<evidence type="ECO:0000313" key="1">
    <source>
        <dbReference type="EMBL" id="GBF79526.1"/>
    </source>
</evidence>
<organism evidence="1 2">
    <name type="scientific">Aphanothece sacrum FPU1</name>
    <dbReference type="NCBI Taxonomy" id="1920663"/>
    <lineage>
        <taxon>Bacteria</taxon>
        <taxon>Bacillati</taxon>
        <taxon>Cyanobacteriota</taxon>
        <taxon>Cyanophyceae</taxon>
        <taxon>Oscillatoriophycideae</taxon>
        <taxon>Chroococcales</taxon>
        <taxon>Aphanothecaceae</taxon>
        <taxon>Aphanothece</taxon>
    </lineage>
</organism>
<accession>A0A401IE65</accession>
<dbReference type="Pfam" id="PF20102">
    <property type="entry name" value="DUF6492"/>
    <property type="match status" value="1"/>
</dbReference>